<organism evidence="1 2">
    <name type="scientific">Corynebacterium durum F0235</name>
    <dbReference type="NCBI Taxonomy" id="1035195"/>
    <lineage>
        <taxon>Bacteria</taxon>
        <taxon>Bacillati</taxon>
        <taxon>Actinomycetota</taxon>
        <taxon>Actinomycetes</taxon>
        <taxon>Mycobacteriales</taxon>
        <taxon>Corynebacteriaceae</taxon>
        <taxon>Corynebacterium</taxon>
    </lineage>
</organism>
<dbReference type="Proteomes" id="UP000010445">
    <property type="component" value="Unassembled WGS sequence"/>
</dbReference>
<reference evidence="1 2" key="1">
    <citation type="submission" date="2012-05" db="EMBL/GenBank/DDBJ databases">
        <authorList>
            <person name="Weinstock G."/>
            <person name="Sodergren E."/>
            <person name="Lobos E.A."/>
            <person name="Fulton L."/>
            <person name="Fulton R."/>
            <person name="Courtney L."/>
            <person name="Fronick C."/>
            <person name="O'Laughlin M."/>
            <person name="Godfrey J."/>
            <person name="Wilson R.M."/>
            <person name="Miner T."/>
            <person name="Farmer C."/>
            <person name="Delehaunty K."/>
            <person name="Cordes M."/>
            <person name="Minx P."/>
            <person name="Tomlinson C."/>
            <person name="Chen J."/>
            <person name="Wollam A."/>
            <person name="Pepin K.H."/>
            <person name="Bhonagiri V."/>
            <person name="Zhang X."/>
            <person name="Suruliraj S."/>
            <person name="Warren W."/>
            <person name="Mitreva M."/>
            <person name="Mardis E.R."/>
            <person name="Wilson R.K."/>
        </authorList>
    </citation>
    <scope>NUCLEOTIDE SEQUENCE [LARGE SCALE GENOMIC DNA]</scope>
    <source>
        <strain evidence="1 2">F0235</strain>
    </source>
</reference>
<evidence type="ECO:0000313" key="2">
    <source>
        <dbReference type="Proteomes" id="UP000010445"/>
    </source>
</evidence>
<gene>
    <name evidence="1" type="ORF">HMPREF9997_02072</name>
</gene>
<dbReference type="AlphaFoldDB" id="L1MCJ2"/>
<name>L1MCJ2_9CORY</name>
<keyword evidence="2" id="KW-1185">Reference proteome</keyword>
<comment type="caution">
    <text evidence="1">The sequence shown here is derived from an EMBL/GenBank/DDBJ whole genome shotgun (WGS) entry which is preliminary data.</text>
</comment>
<sequence length="97" mass="10364">MVGGDIRDIFLKPRWRITKRKITGKLMVCLSSAAGFIGCTGQVALYTPVASAFPRSHAQLPGVFAVSSLRRDGVQLCSVIAEVATLPPINTARPVVI</sequence>
<accession>L1MCJ2</accession>
<proteinExistence type="predicted"/>
<dbReference type="EMBL" id="AMEM01000033">
    <property type="protein sequence ID" value="EKX88963.1"/>
    <property type="molecule type" value="Genomic_DNA"/>
</dbReference>
<evidence type="ECO:0000313" key="1">
    <source>
        <dbReference type="EMBL" id="EKX88963.1"/>
    </source>
</evidence>
<dbReference type="HOGENOM" id="CLU_2341992_0_0_11"/>
<protein>
    <submittedName>
        <fullName evidence="1">Uncharacterized protein</fullName>
    </submittedName>
</protein>